<dbReference type="Gene3D" id="3.40.50.1820">
    <property type="entry name" value="alpha/beta hydrolase"/>
    <property type="match status" value="1"/>
</dbReference>
<feature type="domain" description="Partial AB-hydrolase lipase" evidence="1">
    <location>
        <begin position="22"/>
        <end position="70"/>
    </location>
</feature>
<name>A0A438JI41_VITVI</name>
<dbReference type="InterPro" id="IPR029058">
    <property type="entry name" value="AB_hydrolase_fold"/>
</dbReference>
<sequence length="74" mass="8167">RTRLFSNKDWVLDADEGICKLMVETQGYACEEHKDGYILSVQRIPMGQSGEASAERAPVLLQHGALLMVSNFAA</sequence>
<feature type="non-terminal residue" evidence="2">
    <location>
        <position position="1"/>
    </location>
</feature>
<evidence type="ECO:0000313" key="3">
    <source>
        <dbReference type="Proteomes" id="UP000288805"/>
    </source>
</evidence>
<comment type="caution">
    <text evidence="2">The sequence shown here is derived from an EMBL/GenBank/DDBJ whole genome shotgun (WGS) entry which is preliminary data.</text>
</comment>
<dbReference type="InterPro" id="IPR006693">
    <property type="entry name" value="AB_hydrolase_lipase"/>
</dbReference>
<organism evidence="2 3">
    <name type="scientific">Vitis vinifera</name>
    <name type="common">Grape</name>
    <dbReference type="NCBI Taxonomy" id="29760"/>
    <lineage>
        <taxon>Eukaryota</taxon>
        <taxon>Viridiplantae</taxon>
        <taxon>Streptophyta</taxon>
        <taxon>Embryophyta</taxon>
        <taxon>Tracheophyta</taxon>
        <taxon>Spermatophyta</taxon>
        <taxon>Magnoliopsida</taxon>
        <taxon>eudicotyledons</taxon>
        <taxon>Gunneridae</taxon>
        <taxon>Pentapetalae</taxon>
        <taxon>rosids</taxon>
        <taxon>Vitales</taxon>
        <taxon>Vitaceae</taxon>
        <taxon>Viteae</taxon>
        <taxon>Vitis</taxon>
    </lineage>
</organism>
<dbReference type="AlphaFoldDB" id="A0A438JI41"/>
<proteinExistence type="predicted"/>
<evidence type="ECO:0000259" key="1">
    <source>
        <dbReference type="Pfam" id="PF04083"/>
    </source>
</evidence>
<evidence type="ECO:0000313" key="2">
    <source>
        <dbReference type="EMBL" id="RVX08629.1"/>
    </source>
</evidence>
<dbReference type="Pfam" id="PF04083">
    <property type="entry name" value="Abhydro_lipase"/>
    <property type="match status" value="1"/>
</dbReference>
<dbReference type="GO" id="GO:0006629">
    <property type="term" value="P:lipid metabolic process"/>
    <property type="evidence" value="ECO:0007669"/>
    <property type="project" value="InterPro"/>
</dbReference>
<dbReference type="Proteomes" id="UP000288805">
    <property type="component" value="Unassembled WGS sequence"/>
</dbReference>
<protein>
    <recommendedName>
        <fullName evidence="1">Partial AB-hydrolase lipase domain-containing protein</fullName>
    </recommendedName>
</protein>
<reference evidence="2 3" key="1">
    <citation type="journal article" date="2018" name="PLoS Genet.">
        <title>Population sequencing reveals clonal diversity and ancestral inbreeding in the grapevine cultivar Chardonnay.</title>
        <authorList>
            <person name="Roach M.J."/>
            <person name="Johnson D.L."/>
            <person name="Bohlmann J."/>
            <person name="van Vuuren H.J."/>
            <person name="Jones S.J."/>
            <person name="Pretorius I.S."/>
            <person name="Schmidt S.A."/>
            <person name="Borneman A.R."/>
        </authorList>
    </citation>
    <scope>NUCLEOTIDE SEQUENCE [LARGE SCALE GENOMIC DNA]</scope>
    <source>
        <strain evidence="3">cv. Chardonnay</strain>
        <tissue evidence="2">Leaf</tissue>
    </source>
</reference>
<dbReference type="EMBL" id="QGNW01000041">
    <property type="protein sequence ID" value="RVX08629.1"/>
    <property type="molecule type" value="Genomic_DNA"/>
</dbReference>
<gene>
    <name evidence="2" type="ORF">CK203_014020</name>
</gene>
<accession>A0A438JI41</accession>